<dbReference type="OrthoDB" id="8858056at2"/>
<dbReference type="Proteomes" id="UP000267418">
    <property type="component" value="Unassembled WGS sequence"/>
</dbReference>
<accession>A0A3S0HBX1</accession>
<evidence type="ECO:0000313" key="2">
    <source>
        <dbReference type="Proteomes" id="UP000267418"/>
    </source>
</evidence>
<dbReference type="EMBL" id="RXOE01000007">
    <property type="protein sequence ID" value="RTQ32100.1"/>
    <property type="molecule type" value="Genomic_DNA"/>
</dbReference>
<proteinExistence type="predicted"/>
<gene>
    <name evidence="1" type="ORF">EJP69_22745</name>
</gene>
<dbReference type="RefSeq" id="WP_093195623.1">
    <property type="nucleotide sequence ID" value="NZ_RXOE01000007.1"/>
</dbReference>
<protein>
    <submittedName>
        <fullName evidence="1">Uncharacterized protein</fullName>
    </submittedName>
</protein>
<sequence length="72" mass="7909">MEHQPLKRSHEPRTIMFSLIAQVARFFRSSSVNAPASHAAALMESADMRAGRGAHHAQELRAAASAWLSVVR</sequence>
<comment type="caution">
    <text evidence="1">The sequence shown here is derived from an EMBL/GenBank/DDBJ whole genome shotgun (WGS) entry which is preliminary data.</text>
</comment>
<keyword evidence="2" id="KW-1185">Reference proteome</keyword>
<evidence type="ECO:0000313" key="1">
    <source>
        <dbReference type="EMBL" id="RTQ32100.1"/>
    </source>
</evidence>
<dbReference type="AlphaFoldDB" id="A0A3S0HBX1"/>
<reference evidence="1 2" key="1">
    <citation type="submission" date="2018-12" db="EMBL/GenBank/DDBJ databases">
        <title>The genome of Variovorax gossypii DSM 100435.</title>
        <authorList>
            <person name="Gao J."/>
            <person name="Sun J."/>
        </authorList>
    </citation>
    <scope>NUCLEOTIDE SEQUENCE [LARGE SCALE GENOMIC DNA]</scope>
    <source>
        <strain evidence="1 2">DSM 100435</strain>
    </source>
</reference>
<name>A0A3S0HBX1_9BURK</name>
<organism evidence="1 2">
    <name type="scientific">Variovorax gossypii</name>
    <dbReference type="NCBI Taxonomy" id="1679495"/>
    <lineage>
        <taxon>Bacteria</taxon>
        <taxon>Pseudomonadati</taxon>
        <taxon>Pseudomonadota</taxon>
        <taxon>Betaproteobacteria</taxon>
        <taxon>Burkholderiales</taxon>
        <taxon>Comamonadaceae</taxon>
        <taxon>Variovorax</taxon>
    </lineage>
</organism>